<dbReference type="Gene3D" id="3.40.50.2000">
    <property type="entry name" value="Glycogen Phosphorylase B"/>
    <property type="match status" value="1"/>
</dbReference>
<dbReference type="EMBL" id="CYKH01001939">
    <property type="protein sequence ID" value="CUG91532.1"/>
    <property type="molecule type" value="Genomic_DNA"/>
</dbReference>
<reference evidence="3" key="1">
    <citation type="submission" date="2015-09" db="EMBL/GenBank/DDBJ databases">
        <authorList>
            <consortium name="Pathogen Informatics"/>
        </authorList>
    </citation>
    <scope>NUCLEOTIDE SEQUENCE [LARGE SCALE GENOMIC DNA]</scope>
    <source>
        <strain evidence="3">Lake Konstanz</strain>
    </source>
</reference>
<feature type="compositionally biased region" description="Low complexity" evidence="1">
    <location>
        <begin position="57"/>
        <end position="69"/>
    </location>
</feature>
<keyword evidence="2" id="KW-0808">Transferase</keyword>
<keyword evidence="3" id="KW-1185">Reference proteome</keyword>
<keyword evidence="2" id="KW-0328">Glycosyltransferase</keyword>
<proteinExistence type="predicted"/>
<dbReference type="SUPFAM" id="SSF53756">
    <property type="entry name" value="UDP-Glycosyltransferase/glycogen phosphorylase"/>
    <property type="match status" value="1"/>
</dbReference>
<dbReference type="Proteomes" id="UP000051952">
    <property type="component" value="Unassembled WGS sequence"/>
</dbReference>
<evidence type="ECO:0000256" key="1">
    <source>
        <dbReference type="SAM" id="MobiDB-lite"/>
    </source>
</evidence>
<evidence type="ECO:0000313" key="3">
    <source>
        <dbReference type="Proteomes" id="UP000051952"/>
    </source>
</evidence>
<dbReference type="PANTHER" id="PTHR46656">
    <property type="entry name" value="PUTATIVE-RELATED"/>
    <property type="match status" value="1"/>
</dbReference>
<evidence type="ECO:0000313" key="2">
    <source>
        <dbReference type="EMBL" id="CUG91532.1"/>
    </source>
</evidence>
<feature type="region of interest" description="Disordered" evidence="1">
    <location>
        <begin position="677"/>
        <end position="723"/>
    </location>
</feature>
<feature type="region of interest" description="Disordered" evidence="1">
    <location>
        <begin position="48"/>
        <end position="76"/>
    </location>
</feature>
<accession>A0A0S4JMU2</accession>
<sequence>MRRGFQVLVEAQELLSTLYGSQWESRNISARMGLSQHTEQSVLSLCGTATTSQQRGSSTSPRAAGQSSSSPPPLPLSQEELTRWIVCITGLLEEQITAVQHWQAVKTATPPEEHIGWALSMAIRKLVSANNKNNKNNASMFVASPAECLVNPHNAMPVLRPFLTAQVEITAGKWLDLPSYPLQLSSAFWQEYKELAEALFPHVFAPFATALRGSTMMINNESSVNNNNNNNSSNASLMPPLRIVWDSFCCHCCGFSNEIVNLLVPLQKRLDVRTPLEPNCFCPGLPDAVENSLERSYMPKHTFPLEIVSPEEVTVWISHTEPTRYVNPVFRKRRPDYVVGRSMYEFTKIKQEWLEPIEKDCDEVWVPAAFVAEAFINSGVNASKVVIIPEALDTYFYDPSAHNRIHLPLPPNGEVLDGESVSSWGSSIKWKHFCNRPADPSTEHHFKFFSNFKWESRKGWDVLFSAYFTAFGSDEPVSLYVLTHIWTNSGVETYDSRHNETYLREHLDELSRKLGLTSDLTRHPHFCIIIDNIEEAGIAQLYRSTDAFVLPTKGEGWGLPVMQAMSMGMPVISTAWGGQTDFMNEDNSFLIPVESVEDIPKDSEYRWEAGIKWAVPSLSATKDLMRIVVTNQTLGMKRGTAARRHIVTHFSEEAVADIVEARLYKIQQIVLERRRQMRRNVSSSSSSTAAPTSLEGAMPSSSSSPSELIIRPQAVNKRNTSVQ</sequence>
<dbReference type="Pfam" id="PF13692">
    <property type="entry name" value="Glyco_trans_1_4"/>
    <property type="match status" value="1"/>
</dbReference>
<organism evidence="2 3">
    <name type="scientific">Bodo saltans</name>
    <name type="common">Flagellated protozoan</name>
    <dbReference type="NCBI Taxonomy" id="75058"/>
    <lineage>
        <taxon>Eukaryota</taxon>
        <taxon>Discoba</taxon>
        <taxon>Euglenozoa</taxon>
        <taxon>Kinetoplastea</taxon>
        <taxon>Metakinetoplastina</taxon>
        <taxon>Eubodonida</taxon>
        <taxon>Bodonidae</taxon>
        <taxon>Bodo</taxon>
    </lineage>
</organism>
<name>A0A0S4JMU2_BODSA</name>
<dbReference type="AlphaFoldDB" id="A0A0S4JMU2"/>
<dbReference type="VEuPathDB" id="TriTrypDB:BSAL_32550"/>
<gene>
    <name evidence="2" type="ORF">BSAL_32550</name>
</gene>
<dbReference type="PANTHER" id="PTHR46656:SF3">
    <property type="entry name" value="PUTATIVE-RELATED"/>
    <property type="match status" value="1"/>
</dbReference>
<dbReference type="GO" id="GO:0016757">
    <property type="term" value="F:glycosyltransferase activity"/>
    <property type="evidence" value="ECO:0007669"/>
    <property type="project" value="UniProtKB-KW"/>
</dbReference>
<dbReference type="OrthoDB" id="263469at2759"/>
<protein>
    <submittedName>
        <fullName evidence="2">Mannosyltransferase, putative</fullName>
    </submittedName>
</protein>